<sequence>MITADDLFTTITVDEPTPGLKAIFSFKVPDQRWNFSTCTTMLETGVNTSVGLTANPIVNLAFCCFWN</sequence>
<protein>
    <submittedName>
        <fullName evidence="1">Uncharacterized protein</fullName>
    </submittedName>
</protein>
<name>A0A445DBV5_ARAHY</name>
<proteinExistence type="predicted"/>
<evidence type="ECO:0000313" key="1">
    <source>
        <dbReference type="EMBL" id="RYR60669.1"/>
    </source>
</evidence>
<dbReference type="Proteomes" id="UP000289738">
    <property type="component" value="Chromosome A04"/>
</dbReference>
<dbReference type="AlphaFoldDB" id="A0A445DBV5"/>
<dbReference type="EMBL" id="SDMP01000004">
    <property type="protein sequence ID" value="RYR60669.1"/>
    <property type="molecule type" value="Genomic_DNA"/>
</dbReference>
<dbReference type="STRING" id="3818.A0A445DBV5"/>
<gene>
    <name evidence="1" type="ORF">Ahy_A04g017728</name>
</gene>
<reference evidence="1 2" key="1">
    <citation type="submission" date="2019-01" db="EMBL/GenBank/DDBJ databases">
        <title>Sequencing of cultivated peanut Arachis hypogaea provides insights into genome evolution and oil improvement.</title>
        <authorList>
            <person name="Chen X."/>
        </authorList>
    </citation>
    <scope>NUCLEOTIDE SEQUENCE [LARGE SCALE GENOMIC DNA]</scope>
    <source>
        <strain evidence="2">cv. Fuhuasheng</strain>
        <tissue evidence="1">Leaves</tissue>
    </source>
</reference>
<accession>A0A445DBV5</accession>
<comment type="caution">
    <text evidence="1">The sequence shown here is derived from an EMBL/GenBank/DDBJ whole genome shotgun (WGS) entry which is preliminary data.</text>
</comment>
<keyword evidence="2" id="KW-1185">Reference proteome</keyword>
<organism evidence="1 2">
    <name type="scientific">Arachis hypogaea</name>
    <name type="common">Peanut</name>
    <dbReference type="NCBI Taxonomy" id="3818"/>
    <lineage>
        <taxon>Eukaryota</taxon>
        <taxon>Viridiplantae</taxon>
        <taxon>Streptophyta</taxon>
        <taxon>Embryophyta</taxon>
        <taxon>Tracheophyta</taxon>
        <taxon>Spermatophyta</taxon>
        <taxon>Magnoliopsida</taxon>
        <taxon>eudicotyledons</taxon>
        <taxon>Gunneridae</taxon>
        <taxon>Pentapetalae</taxon>
        <taxon>rosids</taxon>
        <taxon>fabids</taxon>
        <taxon>Fabales</taxon>
        <taxon>Fabaceae</taxon>
        <taxon>Papilionoideae</taxon>
        <taxon>50 kb inversion clade</taxon>
        <taxon>dalbergioids sensu lato</taxon>
        <taxon>Dalbergieae</taxon>
        <taxon>Pterocarpus clade</taxon>
        <taxon>Arachis</taxon>
    </lineage>
</organism>
<evidence type="ECO:0000313" key="2">
    <source>
        <dbReference type="Proteomes" id="UP000289738"/>
    </source>
</evidence>